<dbReference type="Pfam" id="PF17937">
    <property type="entry name" value="TetR_C_28"/>
    <property type="match status" value="1"/>
</dbReference>
<protein>
    <submittedName>
        <fullName evidence="4">Tetr bacterial regulatory protein hth signature</fullName>
    </submittedName>
</protein>
<dbReference type="PANTHER" id="PTHR30055">
    <property type="entry name" value="HTH-TYPE TRANSCRIPTIONAL REGULATOR RUTR"/>
    <property type="match status" value="1"/>
</dbReference>
<accession>A0A1C7PBU9</accession>
<evidence type="ECO:0000256" key="2">
    <source>
        <dbReference type="PROSITE-ProRule" id="PRU00335"/>
    </source>
</evidence>
<dbReference type="KEGG" id="agl:PYTT_1176"/>
<dbReference type="PROSITE" id="PS50977">
    <property type="entry name" value="HTH_TETR_2"/>
    <property type="match status" value="1"/>
</dbReference>
<evidence type="ECO:0000313" key="4">
    <source>
        <dbReference type="EMBL" id="SEH84646.1"/>
    </source>
</evidence>
<dbReference type="InterPro" id="IPR050109">
    <property type="entry name" value="HTH-type_TetR-like_transc_reg"/>
</dbReference>
<evidence type="ECO:0000259" key="3">
    <source>
        <dbReference type="PROSITE" id="PS50977"/>
    </source>
</evidence>
<dbReference type="Gene3D" id="1.10.357.10">
    <property type="entry name" value="Tetracycline Repressor, domain 2"/>
    <property type="match status" value="1"/>
</dbReference>
<dbReference type="GO" id="GO:0003700">
    <property type="term" value="F:DNA-binding transcription factor activity"/>
    <property type="evidence" value="ECO:0007669"/>
    <property type="project" value="TreeGrafter"/>
</dbReference>
<dbReference type="EMBL" id="LT629973">
    <property type="protein sequence ID" value="SEH84646.1"/>
    <property type="molecule type" value="Genomic_DNA"/>
</dbReference>
<keyword evidence="5" id="KW-1185">Reference proteome</keyword>
<dbReference type="InterPro" id="IPR036271">
    <property type="entry name" value="Tet_transcr_reg_TetR-rel_C_sf"/>
</dbReference>
<dbReference type="InterPro" id="IPR001647">
    <property type="entry name" value="HTH_TetR"/>
</dbReference>
<dbReference type="Pfam" id="PF00440">
    <property type="entry name" value="TetR_N"/>
    <property type="match status" value="1"/>
</dbReference>
<dbReference type="InterPro" id="IPR041479">
    <property type="entry name" value="TetR_CgmR_C"/>
</dbReference>
<gene>
    <name evidence="4" type="ORF">PYTT_1176</name>
</gene>
<dbReference type="Proteomes" id="UP000176204">
    <property type="component" value="Chromosome I"/>
</dbReference>
<sequence length="192" mass="20485">MNTPPHRKNEPDAVRAKLLEAAARIAAEQGLAAITLHAVARMAGVSKGGLLHHYPSRQHLIEALYAALLSRLDQRIRNIQANDSEPVGRFTRAYLSAVALPGDSPDESRLLGAAALAMSSDLHLAETWNRWIAAHIARSGEEDRSPAAAAIRCAADGLWLADCSHTALPAAMRSSVLALLTAQTFHLAPDAP</sequence>
<reference evidence="5" key="1">
    <citation type="submission" date="2016-09" db="EMBL/GenBank/DDBJ databases">
        <authorList>
            <person name="Koehorst J."/>
        </authorList>
    </citation>
    <scope>NUCLEOTIDE SEQUENCE [LARGE SCALE GENOMIC DNA]</scope>
</reference>
<dbReference type="AlphaFoldDB" id="A0A1C7PBU9"/>
<dbReference type="PRINTS" id="PR00455">
    <property type="entry name" value="HTHTETR"/>
</dbReference>
<dbReference type="SUPFAM" id="SSF48498">
    <property type="entry name" value="Tetracyclin repressor-like, C-terminal domain"/>
    <property type="match status" value="1"/>
</dbReference>
<dbReference type="SUPFAM" id="SSF46689">
    <property type="entry name" value="Homeodomain-like"/>
    <property type="match status" value="1"/>
</dbReference>
<keyword evidence="1 2" id="KW-0238">DNA-binding</keyword>
<dbReference type="GO" id="GO:0000976">
    <property type="term" value="F:transcription cis-regulatory region binding"/>
    <property type="evidence" value="ECO:0007669"/>
    <property type="project" value="TreeGrafter"/>
</dbReference>
<dbReference type="InterPro" id="IPR009057">
    <property type="entry name" value="Homeodomain-like_sf"/>
</dbReference>
<dbReference type="PANTHER" id="PTHR30055:SF148">
    <property type="entry name" value="TETR-FAMILY TRANSCRIPTIONAL REGULATOR"/>
    <property type="match status" value="1"/>
</dbReference>
<proteinExistence type="predicted"/>
<dbReference type="STRING" id="1679444.PYTT_1176"/>
<feature type="DNA-binding region" description="H-T-H motif" evidence="2">
    <location>
        <begin position="35"/>
        <end position="54"/>
    </location>
</feature>
<dbReference type="OrthoDB" id="9806334at2"/>
<name>A0A1C7PBU9_9BACT</name>
<feature type="domain" description="HTH tetR-type" evidence="3">
    <location>
        <begin position="12"/>
        <end position="72"/>
    </location>
</feature>
<dbReference type="PATRIC" id="fig|1679444.3.peg.711"/>
<organism evidence="4 5">
    <name type="scientific">Akkermansia glycaniphila</name>
    <dbReference type="NCBI Taxonomy" id="1679444"/>
    <lineage>
        <taxon>Bacteria</taxon>
        <taxon>Pseudomonadati</taxon>
        <taxon>Verrucomicrobiota</taxon>
        <taxon>Verrucomicrobiia</taxon>
        <taxon>Verrucomicrobiales</taxon>
        <taxon>Akkermansiaceae</taxon>
        <taxon>Akkermansia</taxon>
    </lineage>
</organism>
<evidence type="ECO:0000256" key="1">
    <source>
        <dbReference type="ARBA" id="ARBA00023125"/>
    </source>
</evidence>
<evidence type="ECO:0000313" key="5">
    <source>
        <dbReference type="Proteomes" id="UP000176204"/>
    </source>
</evidence>
<dbReference type="RefSeq" id="WP_067776127.1">
    <property type="nucleotide sequence ID" value="NZ_LIGX01000026.1"/>
</dbReference>